<keyword evidence="3" id="KW-1185">Reference proteome</keyword>
<proteinExistence type="predicted"/>
<name>A0A517XMU2_9BACT</name>
<feature type="chain" id="PRO_5021773365" description="Thioredoxin domain-containing protein" evidence="1">
    <location>
        <begin position="22"/>
        <end position="197"/>
    </location>
</feature>
<dbReference type="OrthoDB" id="212019at2"/>
<organism evidence="2 3">
    <name type="scientific">Urbifossiella limnaea</name>
    <dbReference type="NCBI Taxonomy" id="2528023"/>
    <lineage>
        <taxon>Bacteria</taxon>
        <taxon>Pseudomonadati</taxon>
        <taxon>Planctomycetota</taxon>
        <taxon>Planctomycetia</taxon>
        <taxon>Gemmatales</taxon>
        <taxon>Gemmataceae</taxon>
        <taxon>Urbifossiella</taxon>
    </lineage>
</organism>
<dbReference type="AlphaFoldDB" id="A0A517XMU2"/>
<dbReference type="KEGG" id="uli:ETAA1_07020"/>
<reference evidence="2 3" key="1">
    <citation type="submission" date="2019-02" db="EMBL/GenBank/DDBJ databases">
        <title>Deep-cultivation of Planctomycetes and their phenomic and genomic characterization uncovers novel biology.</title>
        <authorList>
            <person name="Wiegand S."/>
            <person name="Jogler M."/>
            <person name="Boedeker C."/>
            <person name="Pinto D."/>
            <person name="Vollmers J."/>
            <person name="Rivas-Marin E."/>
            <person name="Kohn T."/>
            <person name="Peeters S.H."/>
            <person name="Heuer A."/>
            <person name="Rast P."/>
            <person name="Oberbeckmann S."/>
            <person name="Bunk B."/>
            <person name="Jeske O."/>
            <person name="Meyerdierks A."/>
            <person name="Storesund J.E."/>
            <person name="Kallscheuer N."/>
            <person name="Luecker S."/>
            <person name="Lage O.M."/>
            <person name="Pohl T."/>
            <person name="Merkel B.J."/>
            <person name="Hornburger P."/>
            <person name="Mueller R.-W."/>
            <person name="Bruemmer F."/>
            <person name="Labrenz M."/>
            <person name="Spormann A.M."/>
            <person name="Op den Camp H."/>
            <person name="Overmann J."/>
            <person name="Amann R."/>
            <person name="Jetten M.S.M."/>
            <person name="Mascher T."/>
            <person name="Medema M.H."/>
            <person name="Devos D.P."/>
            <person name="Kaster A.-K."/>
            <person name="Ovreas L."/>
            <person name="Rohde M."/>
            <person name="Galperin M.Y."/>
            <person name="Jogler C."/>
        </authorList>
    </citation>
    <scope>NUCLEOTIDE SEQUENCE [LARGE SCALE GENOMIC DNA]</scope>
    <source>
        <strain evidence="2 3">ETA_A1</strain>
    </source>
</reference>
<dbReference type="Proteomes" id="UP000319576">
    <property type="component" value="Chromosome"/>
</dbReference>
<evidence type="ECO:0000256" key="1">
    <source>
        <dbReference type="SAM" id="SignalP"/>
    </source>
</evidence>
<keyword evidence="1" id="KW-0732">Signal</keyword>
<dbReference type="RefSeq" id="WP_145234340.1">
    <property type="nucleotide sequence ID" value="NZ_CP036273.1"/>
</dbReference>
<sequence precursor="true">MTRTTGLTAAALVVLAGVGVAQPPAALPDLALEDQFDRKADPAAYRGSVVILVYGDRRGTDACKALGEQLHVCWHPTAKGQPAAKAKAAPVVGLDGLAPGKAAPDVKVIPVACCGKVPGPIRGVIRTQIARGAPDVPVWLDFTDAMKTHFGLTAGEPNLVVIDAAGRPRGKVNGAPDQATLDGVMRTVQQLRAEAVK</sequence>
<protein>
    <recommendedName>
        <fullName evidence="4">Thioredoxin domain-containing protein</fullName>
    </recommendedName>
</protein>
<gene>
    <name evidence="2" type="ORF">ETAA1_07020</name>
</gene>
<evidence type="ECO:0000313" key="2">
    <source>
        <dbReference type="EMBL" id="QDU18806.1"/>
    </source>
</evidence>
<evidence type="ECO:0008006" key="4">
    <source>
        <dbReference type="Google" id="ProtNLM"/>
    </source>
</evidence>
<accession>A0A517XMU2</accession>
<evidence type="ECO:0000313" key="3">
    <source>
        <dbReference type="Proteomes" id="UP000319576"/>
    </source>
</evidence>
<dbReference type="Gene3D" id="3.40.30.10">
    <property type="entry name" value="Glutaredoxin"/>
    <property type="match status" value="1"/>
</dbReference>
<dbReference type="EMBL" id="CP036273">
    <property type="protein sequence ID" value="QDU18806.1"/>
    <property type="molecule type" value="Genomic_DNA"/>
</dbReference>
<feature type="signal peptide" evidence="1">
    <location>
        <begin position="1"/>
        <end position="21"/>
    </location>
</feature>